<dbReference type="Gene3D" id="3.90.320.10">
    <property type="match status" value="1"/>
</dbReference>
<evidence type="ECO:0000313" key="3">
    <source>
        <dbReference type="Proteomes" id="UP000180043"/>
    </source>
</evidence>
<feature type="domain" description="Putative exodeoxyribonuclease 8 PDDEXK-like" evidence="1">
    <location>
        <begin position="48"/>
        <end position="256"/>
    </location>
</feature>
<comment type="caution">
    <text evidence="2">The sequence shown here is derived from an EMBL/GenBank/DDBJ whole genome shotgun (WGS) entry which is preliminary data.</text>
</comment>
<proteinExistence type="predicted"/>
<gene>
    <name evidence="2" type="ORF">BKG82_02270</name>
</gene>
<dbReference type="InterPro" id="IPR011604">
    <property type="entry name" value="PDDEXK-like_dom_sf"/>
</dbReference>
<reference evidence="2 3" key="1">
    <citation type="submission" date="2016-10" db="EMBL/GenBank/DDBJ databases">
        <title>Evaluation of Human, Veterinary and Environmental Mycobacterium chelonae Isolates by Core Genome Phylogenomic Analysis, Targeted Gene Comparison, and Anti-microbial Susceptibility Patterns: A Tale of Mistaken Identities.</title>
        <authorList>
            <person name="Fogelson S.B."/>
            <person name="Camus A.C."/>
            <person name="Lorenz W."/>
            <person name="Vasireddy R."/>
            <person name="Vasireddy S."/>
            <person name="Smith T."/>
            <person name="Brown-Elliott B.A."/>
            <person name="Wallace R.J.Jr."/>
            <person name="Hasan N.A."/>
            <person name="Reischl U."/>
            <person name="Sanchez S."/>
        </authorList>
    </citation>
    <scope>NUCLEOTIDE SEQUENCE [LARGE SCALE GENOMIC DNA]</scope>
    <source>
        <strain evidence="2 3">15515</strain>
    </source>
</reference>
<protein>
    <recommendedName>
        <fullName evidence="1">Putative exodeoxyribonuclease 8 PDDEXK-like domain-containing protein</fullName>
    </recommendedName>
</protein>
<accession>A0A1S1LW61</accession>
<dbReference type="InterPro" id="IPR024432">
    <property type="entry name" value="Put_RecE_PDDEXK-like_dom"/>
</dbReference>
<dbReference type="Proteomes" id="UP000180043">
    <property type="component" value="Unassembled WGS sequence"/>
</dbReference>
<name>A0A1S1LW61_MYCCH</name>
<dbReference type="RefSeq" id="WP_070947342.1">
    <property type="nucleotide sequence ID" value="NZ_MLIQ01000008.1"/>
</dbReference>
<organism evidence="2 3">
    <name type="scientific">Mycobacteroides chelonae</name>
    <name type="common">Mycobacterium chelonae</name>
    <dbReference type="NCBI Taxonomy" id="1774"/>
    <lineage>
        <taxon>Bacteria</taxon>
        <taxon>Bacillati</taxon>
        <taxon>Actinomycetota</taxon>
        <taxon>Actinomycetes</taxon>
        <taxon>Mycobacteriales</taxon>
        <taxon>Mycobacteriaceae</taxon>
        <taxon>Mycobacteroides</taxon>
    </lineage>
</organism>
<sequence length="297" mass="32989">MIELTRDGVYAGISDTEYHADRSALSSSGARLLLPPSCPALFQWWMNNPRKPKREYDFGHAAHKFVLGEGEEIVPVQANDWRTNAAKEQRNQAYAESKIPLLAREVDVAMEMARVVFDHPDAGNLLSVGVAEASLTATDPETGVRLKARPDWMNAGGQRLIIVDYKTSTTSDPDIFARKAFDFGYHIQLAWYRAVVRLAELDADAQFVFIVQEKQAPYLLSVVEFDAEARAEGERQMRSALEIYRDCVQRDEWPGRPTGITPISLPSWATHRAAAPGADNTDLIAALEAALIEGTTE</sequence>
<evidence type="ECO:0000259" key="1">
    <source>
        <dbReference type="Pfam" id="PF12684"/>
    </source>
</evidence>
<dbReference type="Pfam" id="PF12684">
    <property type="entry name" value="DUF3799"/>
    <property type="match status" value="1"/>
</dbReference>
<evidence type="ECO:0000313" key="2">
    <source>
        <dbReference type="EMBL" id="OHU60697.1"/>
    </source>
</evidence>
<dbReference type="AlphaFoldDB" id="A0A1S1LW61"/>
<dbReference type="EMBL" id="MLIQ01000008">
    <property type="protein sequence ID" value="OHU60697.1"/>
    <property type="molecule type" value="Genomic_DNA"/>
</dbReference>